<feature type="compositionally biased region" description="Basic and acidic residues" evidence="4">
    <location>
        <begin position="369"/>
        <end position="378"/>
    </location>
</feature>
<comment type="caution">
    <text evidence="6">The sequence shown here is derived from an EMBL/GenBank/DDBJ whole genome shotgun (WGS) entry which is preliminary data.</text>
</comment>
<evidence type="ECO:0000256" key="3">
    <source>
        <dbReference type="ARBA" id="ARBA00023242"/>
    </source>
</evidence>
<dbReference type="InterPro" id="IPR028307">
    <property type="entry name" value="Lin-54_fam"/>
</dbReference>
<comment type="subcellular location">
    <subcellularLocation>
        <location evidence="1">Nucleus</location>
    </subcellularLocation>
</comment>
<feature type="compositionally biased region" description="Acidic residues" evidence="4">
    <location>
        <begin position="457"/>
        <end position="470"/>
    </location>
</feature>
<dbReference type="Proteomes" id="UP000298663">
    <property type="component" value="Unassembled WGS sequence"/>
</dbReference>
<comment type="similarity">
    <text evidence="2">Belongs to the lin-54 family.</text>
</comment>
<keyword evidence="7" id="KW-1185">Reference proteome</keyword>
<evidence type="ECO:0000313" key="6">
    <source>
        <dbReference type="EMBL" id="TMS38178.1"/>
    </source>
</evidence>
<keyword evidence="3" id="KW-0539">Nucleus</keyword>
<proteinExistence type="inferred from homology"/>
<evidence type="ECO:0000256" key="1">
    <source>
        <dbReference type="ARBA" id="ARBA00004123"/>
    </source>
</evidence>
<dbReference type="InterPro" id="IPR005172">
    <property type="entry name" value="CRC"/>
</dbReference>
<feature type="compositionally biased region" description="Low complexity" evidence="4">
    <location>
        <begin position="332"/>
        <end position="344"/>
    </location>
</feature>
<evidence type="ECO:0000259" key="5">
    <source>
        <dbReference type="PROSITE" id="PS51634"/>
    </source>
</evidence>
<dbReference type="PANTHER" id="PTHR12446">
    <property type="entry name" value="TESMIN/TSO1-RELATED"/>
    <property type="match status" value="1"/>
</dbReference>
<evidence type="ECO:0000313" key="7">
    <source>
        <dbReference type="Proteomes" id="UP000298663"/>
    </source>
</evidence>
<reference evidence="6 7" key="1">
    <citation type="journal article" date="2015" name="Genome Biol.">
        <title>Comparative genomics of Steinernema reveals deeply conserved gene regulatory networks.</title>
        <authorList>
            <person name="Dillman A.R."/>
            <person name="Macchietto M."/>
            <person name="Porter C.F."/>
            <person name="Rogers A."/>
            <person name="Williams B."/>
            <person name="Antoshechkin I."/>
            <person name="Lee M.M."/>
            <person name="Goodwin Z."/>
            <person name="Lu X."/>
            <person name="Lewis E.E."/>
            <person name="Goodrich-Blair H."/>
            <person name="Stock S.P."/>
            <person name="Adams B.J."/>
            <person name="Sternberg P.W."/>
            <person name="Mortazavi A."/>
        </authorList>
    </citation>
    <scope>NUCLEOTIDE SEQUENCE [LARGE SCALE GENOMIC DNA]</scope>
    <source>
        <strain evidence="6 7">ALL</strain>
    </source>
</reference>
<dbReference type="AlphaFoldDB" id="A0A4U8V1M5"/>
<dbReference type="Pfam" id="PF03638">
    <property type="entry name" value="TCR"/>
    <property type="match status" value="2"/>
</dbReference>
<accession>A0A4U8V1M5</accession>
<feature type="region of interest" description="Disordered" evidence="4">
    <location>
        <begin position="330"/>
        <end position="382"/>
    </location>
</feature>
<dbReference type="SMART" id="SM01114">
    <property type="entry name" value="CXC"/>
    <property type="match status" value="2"/>
</dbReference>
<dbReference type="STRING" id="34508.A0A4U8V1M5"/>
<dbReference type="PROSITE" id="PS51634">
    <property type="entry name" value="CRC"/>
    <property type="match status" value="1"/>
</dbReference>
<dbReference type="GO" id="GO:0005634">
    <property type="term" value="C:nucleus"/>
    <property type="evidence" value="ECO:0007669"/>
    <property type="project" value="UniProtKB-SubCell"/>
</dbReference>
<sequence length="470" mass="52637">MAEQRDDPSEPKTPRRLSLLHYVDPQDERLDVMQHVDEEVLYAETGVGGAFQGHMPPKRNALYQQPLYNQTQMFQQPGPGTLVRRVIVPRQVQPQPSSGASDLGFHNKAKVIYRVNKGIAEPVHSARGWAAGGLMRTTPQPQRNTQLMETQNTLYRAQLPPYNPYAQASSSSAYADDYASEVLELVPSKPFTPTAYVPPAKSTQKKKLPAGAKKPCNCNKSMCLKLYCDCFANGEFCRDCNCKDCHNNLDHEAERSRAIKASLERNPNAFKPKIGNAKGKSDVERLHQKGCHCKKSNCLKNYCECFEAKVPCTDRCKCCSCRNTETDRASRQQEQSKQQVQNAQTSSSLGPPAVKSLLNGFNISDDESDSKNKTDPENPKASPWFYLTDEVVETTTLCLIARMEEAEGRRTNSEALESIVLKEFARCLEEIIENSNKALADMNNQPSMQIPPLVPKEEEDDDEDIKVEVE</sequence>
<dbReference type="OrthoDB" id="6283463at2759"/>
<dbReference type="InterPro" id="IPR033467">
    <property type="entry name" value="Tesmin/TSO1-like_CXC"/>
</dbReference>
<evidence type="ECO:0000256" key="4">
    <source>
        <dbReference type="SAM" id="MobiDB-lite"/>
    </source>
</evidence>
<name>A0A4U8V1M5_STECR</name>
<dbReference type="EMBL" id="AZBU02000001">
    <property type="protein sequence ID" value="TMS38178.1"/>
    <property type="molecule type" value="Genomic_DNA"/>
</dbReference>
<feature type="domain" description="CRC" evidence="5">
    <location>
        <begin position="212"/>
        <end position="326"/>
    </location>
</feature>
<reference evidence="6 7" key="2">
    <citation type="journal article" date="2019" name="G3 (Bethesda)">
        <title>Hybrid Assembly of the Genome of the Entomopathogenic Nematode Steinernema carpocapsae Identifies the X-Chromosome.</title>
        <authorList>
            <person name="Serra L."/>
            <person name="Macchietto M."/>
            <person name="Macias-Munoz A."/>
            <person name="McGill C.J."/>
            <person name="Rodriguez I.M."/>
            <person name="Rodriguez B."/>
            <person name="Murad R."/>
            <person name="Mortazavi A."/>
        </authorList>
    </citation>
    <scope>NUCLEOTIDE SEQUENCE [LARGE SCALE GENOMIC DNA]</scope>
    <source>
        <strain evidence="6 7">ALL</strain>
    </source>
</reference>
<dbReference type="GO" id="GO:0006355">
    <property type="term" value="P:regulation of DNA-templated transcription"/>
    <property type="evidence" value="ECO:0007669"/>
    <property type="project" value="TreeGrafter"/>
</dbReference>
<protein>
    <recommendedName>
        <fullName evidence="5">CRC domain-containing protein</fullName>
    </recommendedName>
</protein>
<feature type="region of interest" description="Disordered" evidence="4">
    <location>
        <begin position="442"/>
        <end position="470"/>
    </location>
</feature>
<gene>
    <name evidence="6" type="ORF">L596_004955</name>
</gene>
<evidence type="ECO:0000256" key="2">
    <source>
        <dbReference type="ARBA" id="ARBA00007267"/>
    </source>
</evidence>
<dbReference type="PANTHER" id="PTHR12446:SF34">
    <property type="entry name" value="PROTEIN LIN-54 HOMOLOG"/>
    <property type="match status" value="1"/>
</dbReference>
<organism evidence="6 7">
    <name type="scientific">Steinernema carpocapsae</name>
    <name type="common">Entomopathogenic nematode</name>
    <dbReference type="NCBI Taxonomy" id="34508"/>
    <lineage>
        <taxon>Eukaryota</taxon>
        <taxon>Metazoa</taxon>
        <taxon>Ecdysozoa</taxon>
        <taxon>Nematoda</taxon>
        <taxon>Chromadorea</taxon>
        <taxon>Rhabditida</taxon>
        <taxon>Tylenchina</taxon>
        <taxon>Panagrolaimomorpha</taxon>
        <taxon>Strongyloidoidea</taxon>
        <taxon>Steinernematidae</taxon>
        <taxon>Steinernema</taxon>
    </lineage>
</organism>